<proteinExistence type="predicted"/>
<accession>A0A1S8BF08</accession>
<dbReference type="STRING" id="420778.A0A1S8BF08"/>
<evidence type="ECO:0000313" key="3">
    <source>
        <dbReference type="Proteomes" id="UP000190776"/>
    </source>
</evidence>
<feature type="region of interest" description="Disordered" evidence="1">
    <location>
        <begin position="727"/>
        <end position="748"/>
    </location>
</feature>
<comment type="caution">
    <text evidence="2">The sequence shown here is derived from an EMBL/GenBank/DDBJ whole genome shotgun (WGS) entry which is preliminary data.</text>
</comment>
<dbReference type="Proteomes" id="UP000190776">
    <property type="component" value="Unassembled WGS sequence"/>
</dbReference>
<dbReference type="EMBL" id="MSZU01000081">
    <property type="protein sequence ID" value="OMP86059.1"/>
    <property type="molecule type" value="Genomic_DNA"/>
</dbReference>
<feature type="compositionally biased region" description="Gly residues" evidence="1">
    <location>
        <begin position="728"/>
        <end position="739"/>
    </location>
</feature>
<feature type="region of interest" description="Disordered" evidence="1">
    <location>
        <begin position="164"/>
        <end position="198"/>
    </location>
</feature>
<dbReference type="OrthoDB" id="5323870at2759"/>
<evidence type="ECO:0008006" key="4">
    <source>
        <dbReference type="Google" id="ProtNLM"/>
    </source>
</evidence>
<feature type="region of interest" description="Disordered" evidence="1">
    <location>
        <begin position="525"/>
        <end position="576"/>
    </location>
</feature>
<feature type="compositionally biased region" description="Acidic residues" evidence="1">
    <location>
        <begin position="176"/>
        <end position="193"/>
    </location>
</feature>
<protein>
    <recommendedName>
        <fullName evidence="4">Nucleoporin NUP37</fullName>
    </recommendedName>
</protein>
<evidence type="ECO:0000256" key="1">
    <source>
        <dbReference type="SAM" id="MobiDB-lite"/>
    </source>
</evidence>
<evidence type="ECO:0000313" key="2">
    <source>
        <dbReference type="EMBL" id="OMP86059.1"/>
    </source>
</evidence>
<dbReference type="AlphaFoldDB" id="A0A1S8BF08"/>
<reference evidence="2 3" key="1">
    <citation type="submission" date="2017-01" db="EMBL/GenBank/DDBJ databases">
        <title>Draft genome sequence of Diplodia seriata F98.1, a fungal species involved in grapevine trunk diseases.</title>
        <authorList>
            <person name="Robert-Siegwald G."/>
            <person name="Vallet J."/>
            <person name="Abou-Mansour E."/>
            <person name="Xu J."/>
            <person name="Rey P."/>
            <person name="Bertsch C."/>
            <person name="Rego C."/>
            <person name="Larignon P."/>
            <person name="Fontaine F."/>
            <person name="Lebrun M.-H."/>
        </authorList>
    </citation>
    <scope>NUCLEOTIDE SEQUENCE [LARGE SCALE GENOMIC DNA]</scope>
    <source>
        <strain evidence="2 3">F98.1</strain>
    </source>
</reference>
<sequence>MEAFVGGGAWSGAAALFCCRAGVERAAGRRDAGKFKASGRSCRLHTTTASTTPSFPLHHGYRHEAARVAQGQAAAALVRFAFPQRCWRAANAHRSYDLPHRVNAAKIYPKTAPNGSTVVVYGHSNGLRVIWRGGRSLKRKTASSGDGQPKVNGTSNDAVMIDLTDDEPSQAPPTVVDDDVEFESEEEEEDESEPYPPVVQQLDLPLGTEVLYMSFPQVPTISPYRPADLIPPIFNERIVLSVVCADSSVRVVTLPLTPPSHARKAANRSKSKAPYGEQVLRIEGQHGHQSIPRGITMTWSSRTSDTFPDGMEMDADASDDDDTDSFRSRRLIQSDEPLEWDLIVASHSVEVTGLLHIFRIPLVLKDNQFSFTAEPVFPYQTQYLSSPATRVYFSSSQFPSPRHLQLLVADSKGSVKVYDPLAPPRARPRSAGRDVIIEPKPGAWIASFSTSFEIPKHIKASNPYLARRKGILDAKWASDGKSIVALLSDGEWGVWAMDGASTARNASTKPVSTFALRGYVSGAEHKASTSTGPAQVKPSGKSLTLAPMTPNTRRTREESLFHGPVTTPTTDSSHGGVSISSSFTAVGGGQVEDSIVIFYGDDLYRIPNLQQFWSRSTHSTSSGSLYGPGLTRVDGASLYGEPVTDVEQFGKPKGAAARMGVPRDLLVVGERRIVVLATVSPEAKAGGNLFARELEATDRTDRVDQDLLRRGELDIGGMDRMLDNLASGGAGTPGAGGPQGALRLGNGPAAQNVRRVGFAGLSSLGSSR</sequence>
<dbReference type="SUPFAM" id="SSF82171">
    <property type="entry name" value="DPP6 N-terminal domain-like"/>
    <property type="match status" value="1"/>
</dbReference>
<name>A0A1S8BF08_9PEZI</name>
<organism evidence="2 3">
    <name type="scientific">Diplodia seriata</name>
    <dbReference type="NCBI Taxonomy" id="420778"/>
    <lineage>
        <taxon>Eukaryota</taxon>
        <taxon>Fungi</taxon>
        <taxon>Dikarya</taxon>
        <taxon>Ascomycota</taxon>
        <taxon>Pezizomycotina</taxon>
        <taxon>Dothideomycetes</taxon>
        <taxon>Dothideomycetes incertae sedis</taxon>
        <taxon>Botryosphaeriales</taxon>
        <taxon>Botryosphaeriaceae</taxon>
        <taxon>Diplodia</taxon>
    </lineage>
</organism>
<gene>
    <name evidence="2" type="ORF">BK809_0002271</name>
</gene>
<dbReference type="InterPro" id="IPR015943">
    <property type="entry name" value="WD40/YVTN_repeat-like_dom_sf"/>
</dbReference>
<dbReference type="Gene3D" id="2.130.10.10">
    <property type="entry name" value="YVTN repeat-like/Quinoprotein amine dehydrogenase"/>
    <property type="match status" value="1"/>
</dbReference>